<evidence type="ECO:0000313" key="8">
    <source>
        <dbReference type="Proteomes" id="UP000324897"/>
    </source>
</evidence>
<gene>
    <name evidence="7" type="ORF">EJB05_05634</name>
</gene>
<dbReference type="EMBL" id="RWGY01000004">
    <property type="protein sequence ID" value="TVU46116.1"/>
    <property type="molecule type" value="Genomic_DNA"/>
</dbReference>
<dbReference type="AlphaFoldDB" id="A0A5J9WDS1"/>
<feature type="non-terminal residue" evidence="7">
    <location>
        <position position="1"/>
    </location>
</feature>
<evidence type="ECO:0000256" key="2">
    <source>
        <dbReference type="ARBA" id="ARBA00023015"/>
    </source>
</evidence>
<name>A0A5J9WDS1_9POAL</name>
<dbReference type="SUPFAM" id="SSF101936">
    <property type="entry name" value="DNA-binding pseudobarrel domain"/>
    <property type="match status" value="3"/>
</dbReference>
<evidence type="ECO:0000256" key="3">
    <source>
        <dbReference type="ARBA" id="ARBA00023125"/>
    </source>
</evidence>
<dbReference type="SMART" id="SM01019">
    <property type="entry name" value="B3"/>
    <property type="match status" value="3"/>
</dbReference>
<comment type="subcellular location">
    <subcellularLocation>
        <location evidence="1">Nucleus</location>
    </subcellularLocation>
</comment>
<dbReference type="Gramene" id="TVU46116">
    <property type="protein sequence ID" value="TVU46116"/>
    <property type="gene ID" value="EJB05_05634"/>
</dbReference>
<keyword evidence="2" id="KW-0805">Transcription regulation</keyword>
<dbReference type="CDD" id="cd10017">
    <property type="entry name" value="B3_DNA"/>
    <property type="match status" value="2"/>
</dbReference>
<dbReference type="PANTHER" id="PTHR31391">
    <property type="entry name" value="B3 DOMAIN-CONTAINING PROTEIN OS11G0197600-RELATED"/>
    <property type="match status" value="1"/>
</dbReference>
<evidence type="ECO:0000256" key="4">
    <source>
        <dbReference type="ARBA" id="ARBA00023163"/>
    </source>
</evidence>
<accession>A0A5J9WDS1</accession>
<dbReference type="PROSITE" id="PS50863">
    <property type="entry name" value="B3"/>
    <property type="match status" value="2"/>
</dbReference>
<evidence type="ECO:0000313" key="7">
    <source>
        <dbReference type="EMBL" id="TVU46116.1"/>
    </source>
</evidence>
<keyword evidence="3" id="KW-0238">DNA-binding</keyword>
<evidence type="ECO:0000259" key="6">
    <source>
        <dbReference type="PROSITE" id="PS50863"/>
    </source>
</evidence>
<protein>
    <recommendedName>
        <fullName evidence="6">TF-B3 domain-containing protein</fullName>
    </recommendedName>
</protein>
<dbReference type="InterPro" id="IPR015300">
    <property type="entry name" value="DNA-bd_pseudobarrel_sf"/>
</dbReference>
<proteinExistence type="predicted"/>
<evidence type="ECO:0000256" key="1">
    <source>
        <dbReference type="ARBA" id="ARBA00004123"/>
    </source>
</evidence>
<feature type="domain" description="TF-B3" evidence="6">
    <location>
        <begin position="15"/>
        <end position="101"/>
    </location>
</feature>
<dbReference type="GO" id="GO:0005634">
    <property type="term" value="C:nucleus"/>
    <property type="evidence" value="ECO:0007669"/>
    <property type="project" value="UniProtKB-SubCell"/>
</dbReference>
<dbReference type="InterPro" id="IPR044837">
    <property type="entry name" value="REM16-like"/>
</dbReference>
<keyword evidence="5" id="KW-0539">Nucleus</keyword>
<organism evidence="7 8">
    <name type="scientific">Eragrostis curvula</name>
    <name type="common">weeping love grass</name>
    <dbReference type="NCBI Taxonomy" id="38414"/>
    <lineage>
        <taxon>Eukaryota</taxon>
        <taxon>Viridiplantae</taxon>
        <taxon>Streptophyta</taxon>
        <taxon>Embryophyta</taxon>
        <taxon>Tracheophyta</taxon>
        <taxon>Spermatophyta</taxon>
        <taxon>Magnoliopsida</taxon>
        <taxon>Liliopsida</taxon>
        <taxon>Poales</taxon>
        <taxon>Poaceae</taxon>
        <taxon>PACMAD clade</taxon>
        <taxon>Chloridoideae</taxon>
        <taxon>Eragrostideae</taxon>
        <taxon>Eragrostidinae</taxon>
        <taxon>Eragrostis</taxon>
    </lineage>
</organism>
<keyword evidence="4" id="KW-0804">Transcription</keyword>
<dbReference type="PANTHER" id="PTHR31391:SF48">
    <property type="entry name" value="B3 DOMAIN-CONTAINING PROTEIN OS03G0620500"/>
    <property type="match status" value="1"/>
</dbReference>
<dbReference type="InterPro" id="IPR003340">
    <property type="entry name" value="B3_DNA-bd"/>
</dbReference>
<keyword evidence="8" id="KW-1185">Reference proteome</keyword>
<sequence length="477" mass="54972">MRQRARGIDDWHGQVIPIHYGDAYFPRNSQIVTLQRRGKNKEWHPKFDIRKDGSSYKYVLSGNWLEFVKDNSVHQGDICIFQPMKGVDETFLATVYLLRESKAYSLGSRTRKKATGGYRVRSCDESRPRAKMTSTIPVKEESFEGENAPYSRCNYGHRTHQRHLESDESEVHSKHLYMLSGQTHLTAEQMKNVEEKVHSIQSEVPIYVAKMNKISVGANSLDTIVFDRPYATEYVPDGEQTLILMRIGKKRKWKVKMNPRSDMQIVTLGWHKFVDDNHLGVEDIFLFQLMKNERRLTMTVYIIHHREKSPLLDCYGCEVKQEPDVFDSEGPSEISLYIVLRGTGLTLAQEKIVQEKVMDIQSEMPVFVATMNKNIIGGKGIYALDFSTLKGAPYLPDGKQTLTLHRIGWHRSWCTEMHDQRMLEGELCEFVRDSRLKIGDICLFEPVGNERLAMMVHIIYSEQYCVALSSGDGLMMT</sequence>
<dbReference type="Proteomes" id="UP000324897">
    <property type="component" value="Chromosome 5"/>
</dbReference>
<evidence type="ECO:0000256" key="5">
    <source>
        <dbReference type="ARBA" id="ARBA00023242"/>
    </source>
</evidence>
<dbReference type="GO" id="GO:0003677">
    <property type="term" value="F:DNA binding"/>
    <property type="evidence" value="ECO:0007669"/>
    <property type="project" value="UniProtKB-KW"/>
</dbReference>
<dbReference type="Pfam" id="PF02362">
    <property type="entry name" value="B3"/>
    <property type="match status" value="2"/>
</dbReference>
<feature type="domain" description="TF-B3" evidence="6">
    <location>
        <begin position="209"/>
        <end position="306"/>
    </location>
</feature>
<comment type="caution">
    <text evidence="7">The sequence shown here is derived from an EMBL/GenBank/DDBJ whole genome shotgun (WGS) entry which is preliminary data.</text>
</comment>
<reference evidence="7 8" key="1">
    <citation type="journal article" date="2019" name="Sci. Rep.">
        <title>A high-quality genome of Eragrostis curvula grass provides insights into Poaceae evolution and supports new strategies to enhance forage quality.</title>
        <authorList>
            <person name="Carballo J."/>
            <person name="Santos B.A.C.M."/>
            <person name="Zappacosta D."/>
            <person name="Garbus I."/>
            <person name="Selva J.P."/>
            <person name="Gallo C.A."/>
            <person name="Diaz A."/>
            <person name="Albertini E."/>
            <person name="Caccamo M."/>
            <person name="Echenique V."/>
        </authorList>
    </citation>
    <scope>NUCLEOTIDE SEQUENCE [LARGE SCALE GENOMIC DNA]</scope>
    <source>
        <strain evidence="8">cv. Victoria</strain>
        <tissue evidence="7">Leaf</tissue>
    </source>
</reference>
<dbReference type="Gene3D" id="2.40.330.10">
    <property type="entry name" value="DNA-binding pseudobarrel domain"/>
    <property type="match status" value="3"/>
</dbReference>
<dbReference type="OrthoDB" id="605275at2759"/>